<protein>
    <recommendedName>
        <fullName evidence="3">Endonuclease/exonuclease/phosphatase domain-containing protein</fullName>
    </recommendedName>
</protein>
<comment type="caution">
    <text evidence="1">The sequence shown here is derived from an EMBL/GenBank/DDBJ whole genome shotgun (WGS) entry which is preliminary data.</text>
</comment>
<dbReference type="AlphaFoldDB" id="A0ABD2NZB3"/>
<dbReference type="Gene3D" id="3.60.10.10">
    <property type="entry name" value="Endonuclease/exonuclease/phosphatase"/>
    <property type="match status" value="1"/>
</dbReference>
<dbReference type="InterPro" id="IPR036691">
    <property type="entry name" value="Endo/exonu/phosph_ase_sf"/>
</dbReference>
<dbReference type="Proteomes" id="UP001516400">
    <property type="component" value="Unassembled WGS sequence"/>
</dbReference>
<organism evidence="1 2">
    <name type="scientific">Cryptolaemus montrouzieri</name>
    <dbReference type="NCBI Taxonomy" id="559131"/>
    <lineage>
        <taxon>Eukaryota</taxon>
        <taxon>Metazoa</taxon>
        <taxon>Ecdysozoa</taxon>
        <taxon>Arthropoda</taxon>
        <taxon>Hexapoda</taxon>
        <taxon>Insecta</taxon>
        <taxon>Pterygota</taxon>
        <taxon>Neoptera</taxon>
        <taxon>Endopterygota</taxon>
        <taxon>Coleoptera</taxon>
        <taxon>Polyphaga</taxon>
        <taxon>Cucujiformia</taxon>
        <taxon>Coccinelloidea</taxon>
        <taxon>Coccinellidae</taxon>
        <taxon>Scymninae</taxon>
        <taxon>Scymnini</taxon>
        <taxon>Cryptolaemus</taxon>
    </lineage>
</organism>
<proteinExistence type="predicted"/>
<evidence type="ECO:0008006" key="3">
    <source>
        <dbReference type="Google" id="ProtNLM"/>
    </source>
</evidence>
<evidence type="ECO:0000313" key="2">
    <source>
        <dbReference type="Proteomes" id="UP001516400"/>
    </source>
</evidence>
<dbReference type="PANTHER" id="PTHR33776:SF4">
    <property type="entry name" value="ENDONUCLEASE_EXONUCLEASE_PHOSPHATASE DOMAIN-CONTAINING PROTEIN"/>
    <property type="match status" value="1"/>
</dbReference>
<gene>
    <name evidence="1" type="ORF">HHI36_018122</name>
</gene>
<accession>A0ABD2NZB3</accession>
<sequence length="162" mass="18227">MQDLSIADGLIVYVKKDLQFIHRVVDISEVNALEINLNNTKIRILAAYRNQSVRESDFLISFRSYLEGLDGDCDVDITKGDMNIDILDTVGDDTQDYLMLMSEMGFTSCIYLPTRVTKISKTCIDHVFLKNEIGLEGCLPVVSKTSLTDHFPVSLQIFPGKN</sequence>
<evidence type="ECO:0000313" key="1">
    <source>
        <dbReference type="EMBL" id="KAL3283954.1"/>
    </source>
</evidence>
<name>A0ABD2NZB3_9CUCU</name>
<keyword evidence="2" id="KW-1185">Reference proteome</keyword>
<reference evidence="1 2" key="1">
    <citation type="journal article" date="2021" name="BMC Biol.">
        <title>Horizontally acquired antibacterial genes associated with adaptive radiation of ladybird beetles.</title>
        <authorList>
            <person name="Li H.S."/>
            <person name="Tang X.F."/>
            <person name="Huang Y.H."/>
            <person name="Xu Z.Y."/>
            <person name="Chen M.L."/>
            <person name="Du X.Y."/>
            <person name="Qiu B.Y."/>
            <person name="Chen P.T."/>
            <person name="Zhang W."/>
            <person name="Slipinski A."/>
            <person name="Escalona H.E."/>
            <person name="Waterhouse R.M."/>
            <person name="Zwick A."/>
            <person name="Pang H."/>
        </authorList>
    </citation>
    <scope>NUCLEOTIDE SEQUENCE [LARGE SCALE GENOMIC DNA]</scope>
    <source>
        <strain evidence="1">SYSU2018</strain>
    </source>
</reference>
<dbReference type="PANTHER" id="PTHR33776">
    <property type="entry name" value="ENDO/EXONUCLEASE/PHOSPHATASE DOMAIN-CONTAINING PROTEIN"/>
    <property type="match status" value="1"/>
</dbReference>
<dbReference type="EMBL" id="JABFTP020000165">
    <property type="protein sequence ID" value="KAL3283954.1"/>
    <property type="molecule type" value="Genomic_DNA"/>
</dbReference>
<dbReference type="SUPFAM" id="SSF56219">
    <property type="entry name" value="DNase I-like"/>
    <property type="match status" value="1"/>
</dbReference>